<sequence>MTGTVIISMADRRASIALAEFESARQALLRAWRAACTAGQVSPQVAIEETAGTALAMQQIAALMGDRA</sequence>
<dbReference type="STRING" id="257708.RGI145_19440"/>
<gene>
    <name evidence="1" type="ORF">RGI145_19440</name>
</gene>
<evidence type="ECO:0000313" key="1">
    <source>
        <dbReference type="EMBL" id="APT59523.1"/>
    </source>
</evidence>
<dbReference type="Proteomes" id="UP000185494">
    <property type="component" value="Chromosome 2"/>
</dbReference>
<evidence type="ECO:0000313" key="2">
    <source>
        <dbReference type="Proteomes" id="UP000185494"/>
    </source>
</evidence>
<protein>
    <submittedName>
        <fullName evidence="1">Uncharacterized protein</fullName>
    </submittedName>
</protein>
<organism evidence="1 2">
    <name type="scientific">Roseomonas gilardii</name>
    <dbReference type="NCBI Taxonomy" id="257708"/>
    <lineage>
        <taxon>Bacteria</taxon>
        <taxon>Pseudomonadati</taxon>
        <taxon>Pseudomonadota</taxon>
        <taxon>Alphaproteobacteria</taxon>
        <taxon>Acetobacterales</taxon>
        <taxon>Roseomonadaceae</taxon>
        <taxon>Roseomonas</taxon>
    </lineage>
</organism>
<name>A0A1L7AL74_9PROT</name>
<accession>A0A1L7AL74</accession>
<dbReference type="AlphaFoldDB" id="A0A1L7AL74"/>
<reference evidence="1 2" key="1">
    <citation type="submission" date="2016-05" db="EMBL/GenBank/DDBJ databases">
        <title>Complete Genome and Methylome Analysis of Psychrotrophic Bacterial Isolates from Antarctic Lake Untersee.</title>
        <authorList>
            <person name="Fomenkov A."/>
            <person name="Akimov V.N."/>
            <person name="Vasilyeva L.V."/>
            <person name="Andersen D."/>
            <person name="Vincze T."/>
            <person name="Roberts R.J."/>
        </authorList>
    </citation>
    <scope>NUCLEOTIDE SEQUENCE [LARGE SCALE GENOMIC DNA]</scope>
    <source>
        <strain evidence="1 2">U14-5</strain>
    </source>
</reference>
<dbReference type="KEGG" id="rgi:RGI145_19440"/>
<dbReference type="EMBL" id="CP015584">
    <property type="protein sequence ID" value="APT59523.1"/>
    <property type="molecule type" value="Genomic_DNA"/>
</dbReference>
<dbReference type="RefSeq" id="WP_075800235.1">
    <property type="nucleotide sequence ID" value="NZ_CP015584.1"/>
</dbReference>
<proteinExistence type="predicted"/>